<dbReference type="PROSITE" id="PS51462">
    <property type="entry name" value="NUDIX"/>
    <property type="match status" value="1"/>
</dbReference>
<reference evidence="4" key="1">
    <citation type="submission" date="2023-05" db="EMBL/GenBank/DDBJ databases">
        <title>Mariniplasma microaerophilum sp. nov., a novel anaerobic mollicute isolated from terrestrial mud volcano, Taman Peninsula, Russia.</title>
        <authorList>
            <person name="Khomyakova M.A."/>
            <person name="Merkel A.Y."/>
            <person name="Slobodkin A.I."/>
        </authorList>
    </citation>
    <scope>NUCLEOTIDE SEQUENCE</scope>
    <source>
        <strain evidence="4">M4Ah</strain>
    </source>
</reference>
<accession>A0AAW6UBA2</accession>
<dbReference type="GO" id="GO:0019693">
    <property type="term" value="P:ribose phosphate metabolic process"/>
    <property type="evidence" value="ECO:0007669"/>
    <property type="project" value="TreeGrafter"/>
</dbReference>
<name>A0AAW6UBA2_9MOLU</name>
<dbReference type="RefSeq" id="WP_282839818.1">
    <property type="nucleotide sequence ID" value="NZ_JASCXW010000026.1"/>
</dbReference>
<dbReference type="AlphaFoldDB" id="A0AAW6UBA2"/>
<dbReference type="GO" id="GO:0006753">
    <property type="term" value="P:nucleoside phosphate metabolic process"/>
    <property type="evidence" value="ECO:0007669"/>
    <property type="project" value="TreeGrafter"/>
</dbReference>
<keyword evidence="2 4" id="KW-0378">Hydrolase</keyword>
<dbReference type="InterPro" id="IPR000086">
    <property type="entry name" value="NUDIX_hydrolase_dom"/>
</dbReference>
<gene>
    <name evidence="4" type="ORF">QJ521_07400</name>
</gene>
<evidence type="ECO:0000259" key="3">
    <source>
        <dbReference type="PROSITE" id="PS51462"/>
    </source>
</evidence>
<dbReference type="PANTHER" id="PTHR11839:SF18">
    <property type="entry name" value="NUDIX HYDROLASE DOMAIN-CONTAINING PROTEIN"/>
    <property type="match status" value="1"/>
</dbReference>
<keyword evidence="5" id="KW-1185">Reference proteome</keyword>
<proteinExistence type="predicted"/>
<dbReference type="Gene3D" id="3.90.79.10">
    <property type="entry name" value="Nucleoside Triphosphate Pyrophosphohydrolase"/>
    <property type="match status" value="1"/>
</dbReference>
<dbReference type="PANTHER" id="PTHR11839">
    <property type="entry name" value="UDP/ADP-SUGAR PYROPHOSPHATASE"/>
    <property type="match status" value="1"/>
</dbReference>
<dbReference type="EMBL" id="JASCXW010000026">
    <property type="protein sequence ID" value="MDI6453386.1"/>
    <property type="molecule type" value="Genomic_DNA"/>
</dbReference>
<comment type="cofactor">
    <cofactor evidence="1">
        <name>Mg(2+)</name>
        <dbReference type="ChEBI" id="CHEBI:18420"/>
    </cofactor>
</comment>
<evidence type="ECO:0000313" key="5">
    <source>
        <dbReference type="Proteomes" id="UP001431532"/>
    </source>
</evidence>
<sequence length="178" mass="20454">MIEKKKSSQKIYECSFLELYEDEVILSNEKITQRVYIKHPGGAAVLPIREDGKIILTKQFRYPVGHITIEIPAGKKDDKNENGLTCAKRELEEETGYVSSNFKHLYTLHPCLGYSDEALEIFIAFDCIKKDNPRVSDEDEFIEILYLDKDEVSTLLKSQSITDGKTLIALQHYLLSYE</sequence>
<organism evidence="4 5">
    <name type="scientific">Peloplasma aerotolerans</name>
    <dbReference type="NCBI Taxonomy" id="3044389"/>
    <lineage>
        <taxon>Bacteria</taxon>
        <taxon>Bacillati</taxon>
        <taxon>Mycoplasmatota</taxon>
        <taxon>Mollicutes</taxon>
        <taxon>Acholeplasmatales</taxon>
        <taxon>Acholeplasmataceae</taxon>
        <taxon>Peloplasma</taxon>
    </lineage>
</organism>
<dbReference type="Pfam" id="PF00293">
    <property type="entry name" value="NUDIX"/>
    <property type="match status" value="1"/>
</dbReference>
<comment type="caution">
    <text evidence="4">The sequence shown here is derived from an EMBL/GenBank/DDBJ whole genome shotgun (WGS) entry which is preliminary data.</text>
</comment>
<evidence type="ECO:0000313" key="4">
    <source>
        <dbReference type="EMBL" id="MDI6453386.1"/>
    </source>
</evidence>
<feature type="domain" description="Nudix hydrolase" evidence="3">
    <location>
        <begin position="37"/>
        <end position="169"/>
    </location>
</feature>
<dbReference type="InterPro" id="IPR015797">
    <property type="entry name" value="NUDIX_hydrolase-like_dom_sf"/>
</dbReference>
<dbReference type="SUPFAM" id="SSF55811">
    <property type="entry name" value="Nudix"/>
    <property type="match status" value="1"/>
</dbReference>
<protein>
    <submittedName>
        <fullName evidence="4">NUDIX hydrolase</fullName>
        <ecNumber evidence="4">3.6.-.-</ecNumber>
    </submittedName>
</protein>
<dbReference type="Proteomes" id="UP001431532">
    <property type="component" value="Unassembled WGS sequence"/>
</dbReference>
<dbReference type="GO" id="GO:0005829">
    <property type="term" value="C:cytosol"/>
    <property type="evidence" value="ECO:0007669"/>
    <property type="project" value="TreeGrafter"/>
</dbReference>
<dbReference type="GO" id="GO:0016787">
    <property type="term" value="F:hydrolase activity"/>
    <property type="evidence" value="ECO:0007669"/>
    <property type="project" value="UniProtKB-KW"/>
</dbReference>
<evidence type="ECO:0000256" key="1">
    <source>
        <dbReference type="ARBA" id="ARBA00001946"/>
    </source>
</evidence>
<evidence type="ECO:0000256" key="2">
    <source>
        <dbReference type="ARBA" id="ARBA00022801"/>
    </source>
</evidence>
<dbReference type="EC" id="3.6.-.-" evidence="4"/>